<dbReference type="NCBIfam" id="NF041667">
    <property type="entry name" value="GvpU"/>
    <property type="match status" value="1"/>
</dbReference>
<protein>
    <submittedName>
        <fullName evidence="1">Gas vesicle protein</fullName>
    </submittedName>
</protein>
<dbReference type="EMBL" id="AE013598">
    <property type="protein sequence ID" value="AAW77608.1"/>
    <property type="molecule type" value="Genomic_DNA"/>
</dbReference>
<dbReference type="HOGENOM" id="CLU_145480_0_0_6"/>
<sequence length="168" mass="18316">MCVASNASSNLLRECNMTDQDQNQPSLEDVKLAFDGQSVDWYLQKLVGIANTSNVQFGVTLFLEGIVISGQLVSGKRYFEAFAQEFSAAYPGPADEKEEIRRAFASHASIYDFEDDAQQGSTPPQFIHLIESRCFSPGGQPLPSNRGVLWRGKVNAVSGFTLGSLSAD</sequence>
<name>Q5GUL5_XANOR</name>
<dbReference type="AlphaFoldDB" id="Q5GUL5"/>
<accession>Q5GUL5</accession>
<organism evidence="1 2">
    <name type="scientific">Xanthomonas oryzae pv. oryzae (strain KACC10331 / KXO85)</name>
    <dbReference type="NCBI Taxonomy" id="291331"/>
    <lineage>
        <taxon>Bacteria</taxon>
        <taxon>Pseudomonadati</taxon>
        <taxon>Pseudomonadota</taxon>
        <taxon>Gammaproteobacteria</taxon>
        <taxon>Lysobacterales</taxon>
        <taxon>Lysobacteraceae</taxon>
        <taxon>Xanthomonas</taxon>
    </lineage>
</organism>
<gene>
    <name evidence="1" type="primary">gvpU</name>
    <name evidence="1" type="ordered locus">XOO4354</name>
</gene>
<evidence type="ECO:0000313" key="1">
    <source>
        <dbReference type="EMBL" id="AAW77608.1"/>
    </source>
</evidence>
<proteinExistence type="predicted"/>
<reference evidence="1 2" key="1">
    <citation type="journal article" date="2005" name="Nucleic Acids Res.">
        <title>The genome sequence of Xanthomonas oryzae pathovar oryzae KACC10331, the bacterial blight pathogen of rice.</title>
        <authorList>
            <person name="Lee B.M."/>
            <person name="Park Y.J."/>
            <person name="Park D.S."/>
            <person name="Kang H.W."/>
            <person name="Kim J.G."/>
            <person name="Song E.S."/>
            <person name="Park I.C."/>
            <person name="Yoon U.H."/>
            <person name="Hahn J.H."/>
            <person name="Koo B.S."/>
            <person name="Lee G.B."/>
            <person name="Kim H."/>
            <person name="Park H.S."/>
            <person name="Yoon K.O."/>
            <person name="Kim J.H."/>
            <person name="Jung C.H."/>
            <person name="Koh N.H."/>
            <person name="Seo J.S."/>
            <person name="Go S.J."/>
        </authorList>
    </citation>
    <scope>NUCLEOTIDE SEQUENCE [LARGE SCALE GENOMIC DNA]</scope>
    <source>
        <strain evidence="2">KACC10331 / KXO85</strain>
    </source>
</reference>
<evidence type="ECO:0000313" key="2">
    <source>
        <dbReference type="Proteomes" id="UP000006735"/>
    </source>
</evidence>
<dbReference type="InterPro" id="IPR049644">
    <property type="entry name" value="GvpU-like"/>
</dbReference>
<dbReference type="KEGG" id="xoo:XOO4354"/>
<dbReference type="Proteomes" id="UP000006735">
    <property type="component" value="Chromosome"/>
</dbReference>
<keyword evidence="2" id="KW-1185">Reference proteome</keyword>